<keyword evidence="9" id="KW-1185">Reference proteome</keyword>
<sequence>MPDSWTSQMPVKNWQQGEWLGRAKENKFSNPSGLGTSSLVADTQLQMVPPPAAGLRMLQPESIIPVPRAPTCRETSKAKRPSGFWDTWSAIVAVLGPIPGLELVFKVKQPVCVEARQKDTVQTQLVTPLLRVLMSTQSFQHQDVNYPPFRCTPGSHTTNPTIRTLSRDIRPERIEQKQKRPGITSPISSRKDADHVVIGHADEPPSQPTPCACGQNGLDGQETDGRPCAGGFFLIGGVMLFFDRAMLAMGNILFLIGLTIIIGPQKTLLFFARPQKAKGTAAFFGGLLLILARWPLIGFCVELYGIMVLFGDFLGTIAGFARNVPVIGPYIGVLVDRMGLGRRNAELPV</sequence>
<evidence type="ECO:0000313" key="9">
    <source>
        <dbReference type="Proteomes" id="UP000829685"/>
    </source>
</evidence>
<keyword evidence="4" id="KW-0333">Golgi apparatus</keyword>
<dbReference type="InterPro" id="IPR045176">
    <property type="entry name" value="Got1"/>
</dbReference>
<dbReference type="PANTHER" id="PTHR21493:SF9">
    <property type="entry name" value="GOLGI TRANSPORT PROTEIN 1-RELATED"/>
    <property type="match status" value="1"/>
</dbReference>
<dbReference type="GO" id="GO:0005829">
    <property type="term" value="C:cytosol"/>
    <property type="evidence" value="ECO:0007669"/>
    <property type="project" value="GOC"/>
</dbReference>
<comment type="caution">
    <text evidence="8">The sequence shown here is derived from an EMBL/GenBank/DDBJ whole genome shotgun (WGS) entry which is preliminary data.</text>
</comment>
<keyword evidence="5 7" id="KW-0472">Membrane</keyword>
<evidence type="ECO:0000256" key="5">
    <source>
        <dbReference type="ARBA" id="ARBA00023136"/>
    </source>
</evidence>
<feature type="transmembrane region" description="Helical" evidence="7">
    <location>
        <begin position="313"/>
        <end position="335"/>
    </location>
</feature>
<keyword evidence="2 7" id="KW-0812">Transmembrane</keyword>
<evidence type="ECO:0000256" key="7">
    <source>
        <dbReference type="SAM" id="Phobius"/>
    </source>
</evidence>
<dbReference type="Pfam" id="PF04178">
    <property type="entry name" value="Got1"/>
    <property type="match status" value="1"/>
</dbReference>
<dbReference type="GO" id="GO:0000137">
    <property type="term" value="C:Golgi cis cisterna"/>
    <property type="evidence" value="ECO:0007669"/>
    <property type="project" value="TreeGrafter"/>
</dbReference>
<accession>A0A9P9WD00</accession>
<dbReference type="GO" id="GO:0000139">
    <property type="term" value="C:Golgi membrane"/>
    <property type="evidence" value="ECO:0007669"/>
    <property type="project" value="UniProtKB-SubCell"/>
</dbReference>
<evidence type="ECO:0000256" key="4">
    <source>
        <dbReference type="ARBA" id="ARBA00023034"/>
    </source>
</evidence>
<dbReference type="EMBL" id="JAFIMR010000039">
    <property type="protein sequence ID" value="KAI1857661.1"/>
    <property type="molecule type" value="Genomic_DNA"/>
</dbReference>
<evidence type="ECO:0000256" key="2">
    <source>
        <dbReference type="ARBA" id="ARBA00022692"/>
    </source>
</evidence>
<dbReference type="GO" id="GO:0030134">
    <property type="term" value="C:COPII-coated ER to Golgi transport vesicle"/>
    <property type="evidence" value="ECO:0007669"/>
    <property type="project" value="TreeGrafter"/>
</dbReference>
<evidence type="ECO:0000256" key="1">
    <source>
        <dbReference type="ARBA" id="ARBA00004653"/>
    </source>
</evidence>
<reference evidence="8" key="1">
    <citation type="submission" date="2021-03" db="EMBL/GenBank/DDBJ databases">
        <title>Revisited historic fungal species revealed as producer of novel bioactive compounds through whole genome sequencing and comparative genomics.</title>
        <authorList>
            <person name="Vignolle G.A."/>
            <person name="Hochenegger N."/>
            <person name="Mach R.L."/>
            <person name="Mach-Aigner A.R."/>
            <person name="Javad Rahimi M."/>
            <person name="Salim K.A."/>
            <person name="Chan C.M."/>
            <person name="Lim L.B.L."/>
            <person name="Cai F."/>
            <person name="Druzhinina I.S."/>
            <person name="U'Ren J.M."/>
            <person name="Derntl C."/>
        </authorList>
    </citation>
    <scope>NUCLEOTIDE SEQUENCE</scope>
    <source>
        <strain evidence="8">TUCIM 5799</strain>
    </source>
</reference>
<evidence type="ECO:0000256" key="3">
    <source>
        <dbReference type="ARBA" id="ARBA00022989"/>
    </source>
</evidence>
<evidence type="ECO:0000313" key="8">
    <source>
        <dbReference type="EMBL" id="KAI1857661.1"/>
    </source>
</evidence>
<dbReference type="GO" id="GO:0006888">
    <property type="term" value="P:endoplasmic reticulum to Golgi vesicle-mediated transport"/>
    <property type="evidence" value="ECO:0007669"/>
    <property type="project" value="InterPro"/>
</dbReference>
<gene>
    <name evidence="8" type="ORF">JX265_011076</name>
</gene>
<keyword evidence="3 7" id="KW-1133">Transmembrane helix</keyword>
<dbReference type="Proteomes" id="UP000829685">
    <property type="component" value="Unassembled WGS sequence"/>
</dbReference>
<evidence type="ECO:0000256" key="6">
    <source>
        <dbReference type="ARBA" id="ARBA00025799"/>
    </source>
</evidence>
<protein>
    <submittedName>
        <fullName evidence="8">Uncharacterized protein</fullName>
    </submittedName>
</protein>
<dbReference type="InterPro" id="IPR007305">
    <property type="entry name" value="Vesicle_transpt_Got1/SFT2"/>
</dbReference>
<feature type="transmembrane region" description="Helical" evidence="7">
    <location>
        <begin position="232"/>
        <end position="262"/>
    </location>
</feature>
<dbReference type="AlphaFoldDB" id="A0A9P9WD00"/>
<name>A0A9P9WD00_9PEZI</name>
<comment type="similarity">
    <text evidence="6">Belongs to the GOT1 family.</text>
</comment>
<comment type="subcellular location">
    <subcellularLocation>
        <location evidence="1">Golgi apparatus membrane</location>
        <topology evidence="1">Multi-pass membrane protein</topology>
    </subcellularLocation>
</comment>
<proteinExistence type="inferred from homology"/>
<dbReference type="GO" id="GO:0042147">
    <property type="term" value="P:retrograde transport, endosome to Golgi"/>
    <property type="evidence" value="ECO:0007669"/>
    <property type="project" value="InterPro"/>
</dbReference>
<dbReference type="PANTHER" id="PTHR21493">
    <property type="entry name" value="CGI-141-RELATED/LIPASE CONTAINING PROTEIN"/>
    <property type="match status" value="1"/>
</dbReference>
<feature type="transmembrane region" description="Helical" evidence="7">
    <location>
        <begin position="283"/>
        <end position="307"/>
    </location>
</feature>
<organism evidence="8 9">
    <name type="scientific">Neoarthrinium moseri</name>
    <dbReference type="NCBI Taxonomy" id="1658444"/>
    <lineage>
        <taxon>Eukaryota</taxon>
        <taxon>Fungi</taxon>
        <taxon>Dikarya</taxon>
        <taxon>Ascomycota</taxon>
        <taxon>Pezizomycotina</taxon>
        <taxon>Sordariomycetes</taxon>
        <taxon>Xylariomycetidae</taxon>
        <taxon>Amphisphaeriales</taxon>
        <taxon>Apiosporaceae</taxon>
        <taxon>Neoarthrinium</taxon>
    </lineage>
</organism>
<dbReference type="GO" id="GO:0005783">
    <property type="term" value="C:endoplasmic reticulum"/>
    <property type="evidence" value="ECO:0007669"/>
    <property type="project" value="TreeGrafter"/>
</dbReference>